<evidence type="ECO:0000256" key="2">
    <source>
        <dbReference type="ARBA" id="ARBA00022803"/>
    </source>
</evidence>
<dbReference type="Gene3D" id="1.25.40.1010">
    <property type="match status" value="1"/>
</dbReference>
<dbReference type="PANTHER" id="PTHR22767">
    <property type="entry name" value="N-TERMINAL ACETYLTRANSFERASE-RELATED"/>
    <property type="match status" value="1"/>
</dbReference>
<sequence length="861" mass="100280">MWRCCYAETQSMKGLILNCLGRKEEAYEHVKRGLRNDLRSHVCWHVYGLLQRSDRKYDEAIKCYRNALKWDRDNLQILRDLSLLQIQMRDLEGYRDTRYQLLVLRPAQRASWIGYAMAYHLLKDYDMALKVLEEYRKTQTVKPFDYEHSEMLLYQNMVMREAGMTEEALKHLDNYDAQLVDRITVKEVKAKLLVELGRTEEATKIYWELLDRNPANWESYHGLEDSIKPATPEERLEIYTLAAEKYPQALVPKRLSLNFTAATPEERLEIYTLAAEKYPQALVPKRLSLNFTADDVFREHLDKFLRRMLHKGVPPLFVILRPLYKDHEKAKIIEDVINGYAESLKECELFDKNDDAEKESPTTLLWTYYFLAQHYDVIGQTKQALEYINVALEHTLTLIELFVVKARIYKHAGNIHEAVRCLDEAQSLDTADRYINSKCAKYMLRANMVKEAEEMCAKFTREGVSAMENLNEMQCMWFQTECATAYHRMGKYGEALKKCQEIERHFSEIIEDQFDFHTYCMRKMTLRAYVGLLRLEDVLRQHPFYYKAARLAIQIYTHLYDHPITDSDDTQQADQENLSESELKKLRNKRRKKAKQEALRLEKQRQEESRREAQKAKNPDAELDGPKEEELVPDKLAKTEDPLGEAVKFLKPLQLLAPDRIETHLLAYEIYSRKGKLLLMLQSVKRSYAIDKTHPQLHLCLAKFLHTVMTKQEETLPEPVSSVLKKELEMMSGGMSPLSLNTAFIARYPRSLPHQFAGGRVMYFLDPSLQDQAVDMATKIDNDTEGVTLNLCIDILESLRRGDFGKCDTVACDFKERCHELYPYALAFSTPIDNNTPDLKAKANNIDNADSANILLNGTEP</sequence>
<dbReference type="PIRSF" id="PIRSF000422">
    <property type="entry name" value="N-terminal-AcTrfase-A_aux_su"/>
    <property type="match status" value="1"/>
</dbReference>
<dbReference type="InterPro" id="IPR021183">
    <property type="entry name" value="NatA_aux_su"/>
</dbReference>
<reference evidence="5" key="1">
    <citation type="journal article" date="2023" name="Mol. Biol. Evol.">
        <title>Third-Generation Sequencing Reveals the Adaptive Role of the Epigenome in Three Deep-Sea Polychaetes.</title>
        <authorList>
            <person name="Perez M."/>
            <person name="Aroh O."/>
            <person name="Sun Y."/>
            <person name="Lan Y."/>
            <person name="Juniper S.K."/>
            <person name="Young C.R."/>
            <person name="Angers B."/>
            <person name="Qian P.Y."/>
        </authorList>
    </citation>
    <scope>NUCLEOTIDE SEQUENCE</scope>
    <source>
        <strain evidence="5">R07B-5</strain>
    </source>
</reference>
<gene>
    <name evidence="5" type="ORF">NP493_351g03021</name>
</gene>
<keyword evidence="1" id="KW-0677">Repeat</keyword>
<dbReference type="Pfam" id="PF13181">
    <property type="entry name" value="TPR_8"/>
    <property type="match status" value="1"/>
</dbReference>
<dbReference type="SUPFAM" id="SSF48452">
    <property type="entry name" value="TPR-like"/>
    <property type="match status" value="1"/>
</dbReference>
<dbReference type="EMBL" id="JAODUO010000352">
    <property type="protein sequence ID" value="KAK2182484.1"/>
    <property type="molecule type" value="Genomic_DNA"/>
</dbReference>
<feature type="repeat" description="TPR" evidence="3">
    <location>
        <begin position="41"/>
        <end position="74"/>
    </location>
</feature>
<dbReference type="PANTHER" id="PTHR22767:SF2">
    <property type="entry name" value="N(ALPHA)-ACETYLTRANSFERASE 15_16, ISOFORM A"/>
    <property type="match status" value="1"/>
</dbReference>
<organism evidence="5 6">
    <name type="scientific">Ridgeia piscesae</name>
    <name type="common">Tubeworm</name>
    <dbReference type="NCBI Taxonomy" id="27915"/>
    <lineage>
        <taxon>Eukaryota</taxon>
        <taxon>Metazoa</taxon>
        <taxon>Spiralia</taxon>
        <taxon>Lophotrochozoa</taxon>
        <taxon>Annelida</taxon>
        <taxon>Polychaeta</taxon>
        <taxon>Sedentaria</taxon>
        <taxon>Canalipalpata</taxon>
        <taxon>Sabellida</taxon>
        <taxon>Siboglinidae</taxon>
        <taxon>Ridgeia</taxon>
    </lineage>
</organism>
<feature type="compositionally biased region" description="Basic and acidic residues" evidence="4">
    <location>
        <begin position="595"/>
        <end position="634"/>
    </location>
</feature>
<dbReference type="InterPro" id="IPR011990">
    <property type="entry name" value="TPR-like_helical_dom_sf"/>
</dbReference>
<feature type="region of interest" description="Disordered" evidence="4">
    <location>
        <begin position="567"/>
        <end position="634"/>
    </location>
</feature>
<evidence type="ECO:0000256" key="1">
    <source>
        <dbReference type="ARBA" id="ARBA00022737"/>
    </source>
</evidence>
<dbReference type="Gene3D" id="1.25.40.1040">
    <property type="match status" value="2"/>
</dbReference>
<dbReference type="PROSITE" id="PS50005">
    <property type="entry name" value="TPR"/>
    <property type="match status" value="1"/>
</dbReference>
<dbReference type="Proteomes" id="UP001209878">
    <property type="component" value="Unassembled WGS sequence"/>
</dbReference>
<comment type="caution">
    <text evidence="5">The sequence shown here is derived from an EMBL/GenBank/DDBJ whole genome shotgun (WGS) entry which is preliminary data.</text>
</comment>
<evidence type="ECO:0000313" key="5">
    <source>
        <dbReference type="EMBL" id="KAK2182484.1"/>
    </source>
</evidence>
<protein>
    <recommendedName>
        <fullName evidence="7">N-alpha-acetyltransferase 15, NatA auxiliary subunit</fullName>
    </recommendedName>
</protein>
<keyword evidence="2 3" id="KW-0802">TPR repeat</keyword>
<keyword evidence="6" id="KW-1185">Reference proteome</keyword>
<evidence type="ECO:0008006" key="7">
    <source>
        <dbReference type="Google" id="ProtNLM"/>
    </source>
</evidence>
<evidence type="ECO:0000256" key="3">
    <source>
        <dbReference type="PROSITE-ProRule" id="PRU00339"/>
    </source>
</evidence>
<name>A0AAD9NW81_RIDPI</name>
<dbReference type="InterPro" id="IPR019734">
    <property type="entry name" value="TPR_rpt"/>
</dbReference>
<evidence type="ECO:0000256" key="4">
    <source>
        <dbReference type="SAM" id="MobiDB-lite"/>
    </source>
</evidence>
<dbReference type="GO" id="GO:0031415">
    <property type="term" value="C:NatA complex"/>
    <property type="evidence" value="ECO:0007669"/>
    <property type="project" value="TreeGrafter"/>
</dbReference>
<dbReference type="Pfam" id="PF12569">
    <property type="entry name" value="NatA_aux_su"/>
    <property type="match status" value="2"/>
</dbReference>
<dbReference type="SMART" id="SM00028">
    <property type="entry name" value="TPR"/>
    <property type="match status" value="6"/>
</dbReference>
<dbReference type="AlphaFoldDB" id="A0AAD9NW81"/>
<evidence type="ECO:0000313" key="6">
    <source>
        <dbReference type="Proteomes" id="UP001209878"/>
    </source>
</evidence>
<proteinExistence type="predicted"/>
<accession>A0AAD9NW81</accession>